<comment type="caution">
    <text evidence="1">The sequence shown here is derived from an EMBL/GenBank/DDBJ whole genome shotgun (WGS) entry which is preliminary data.</text>
</comment>
<dbReference type="Proteomes" id="UP000008553">
    <property type="component" value="Unassembled WGS sequence"/>
</dbReference>
<proteinExistence type="predicted"/>
<gene>
    <name evidence="1" type="ORF">PY00883</name>
</gene>
<name>Q7RR53_PLAYO</name>
<reference evidence="1 2" key="1">
    <citation type="journal article" date="2002" name="Nature">
        <title>Genome sequence and comparative analysis of the model rodent malaria parasite Plasmodium yoelii yoelii.</title>
        <authorList>
            <person name="Carlton J.M."/>
            <person name="Angiuoli S.V."/>
            <person name="Suh B.B."/>
            <person name="Kooij T.W."/>
            <person name="Pertea M."/>
            <person name="Silva J.C."/>
            <person name="Ermolaeva M.D."/>
            <person name="Allen J.E."/>
            <person name="Selengut J.D."/>
            <person name="Koo H.L."/>
            <person name="Peterson J.D."/>
            <person name="Pop M."/>
            <person name="Kosack D.S."/>
            <person name="Shumway M.F."/>
            <person name="Bidwell S.L."/>
            <person name="Shallom S.J."/>
            <person name="van Aken S.E."/>
            <person name="Riedmuller S.B."/>
            <person name="Feldblyum T.V."/>
            <person name="Cho J.K."/>
            <person name="Quackenbush J."/>
            <person name="Sedegah M."/>
            <person name="Shoaibi A."/>
            <person name="Cummings L.M."/>
            <person name="Florens L."/>
            <person name="Yates J.R."/>
            <person name="Raine J.D."/>
            <person name="Sinden R.E."/>
            <person name="Harris M.A."/>
            <person name="Cunningham D.A."/>
            <person name="Preiser P.R."/>
            <person name="Bergman L.W."/>
            <person name="Vaidya A.B."/>
            <person name="van Lin L.H."/>
            <person name="Janse C.J."/>
            <person name="Waters A.P."/>
            <person name="Smith H.O."/>
            <person name="White O.R."/>
            <person name="Salzberg S.L."/>
            <person name="Venter J.C."/>
            <person name="Fraser C.M."/>
            <person name="Hoffman S.L."/>
            <person name="Gardner M.J."/>
            <person name="Carucci D.J."/>
        </authorList>
    </citation>
    <scope>NUCLEOTIDE SEQUENCE [LARGE SCALE GENOMIC DNA]</scope>
    <source>
        <strain evidence="1 2">17XNL</strain>
    </source>
</reference>
<sequence>MNMVPFNKKSIYFCSCLLILECIYMY</sequence>
<keyword evidence="2" id="KW-1185">Reference proteome</keyword>
<accession>Q7RR53</accession>
<dbReference type="EMBL" id="AABL01000238">
    <property type="protein sequence ID" value="EAA19128.1"/>
    <property type="molecule type" value="Genomic_DNA"/>
</dbReference>
<dbReference type="PaxDb" id="73239-Q7RR53"/>
<organism evidence="1 2">
    <name type="scientific">Plasmodium yoelii yoelii</name>
    <dbReference type="NCBI Taxonomy" id="73239"/>
    <lineage>
        <taxon>Eukaryota</taxon>
        <taxon>Sar</taxon>
        <taxon>Alveolata</taxon>
        <taxon>Apicomplexa</taxon>
        <taxon>Aconoidasida</taxon>
        <taxon>Haemosporida</taxon>
        <taxon>Plasmodiidae</taxon>
        <taxon>Plasmodium</taxon>
        <taxon>Plasmodium (Vinckeia)</taxon>
    </lineage>
</organism>
<evidence type="ECO:0000313" key="2">
    <source>
        <dbReference type="Proteomes" id="UP000008553"/>
    </source>
</evidence>
<protein>
    <submittedName>
        <fullName evidence="1">Uncharacterized protein</fullName>
    </submittedName>
</protein>
<evidence type="ECO:0000313" key="1">
    <source>
        <dbReference type="EMBL" id="EAA19128.1"/>
    </source>
</evidence>
<dbReference type="InParanoid" id="Q7RR53"/>
<dbReference type="AlphaFoldDB" id="Q7RR53"/>